<keyword evidence="1" id="KW-0812">Transmembrane</keyword>
<accession>A0ABM8UR57</accession>
<protein>
    <recommendedName>
        <fullName evidence="4">Glycine zipper domain-containing protein</fullName>
    </recommendedName>
</protein>
<evidence type="ECO:0000313" key="3">
    <source>
        <dbReference type="Proteomes" id="UP000679725"/>
    </source>
</evidence>
<dbReference type="EMBL" id="CAJRAU010000003">
    <property type="protein sequence ID" value="CAG5070002.1"/>
    <property type="molecule type" value="Genomic_DNA"/>
</dbReference>
<proteinExistence type="predicted"/>
<evidence type="ECO:0000313" key="2">
    <source>
        <dbReference type="EMBL" id="CAG5070002.1"/>
    </source>
</evidence>
<dbReference type="RefSeq" id="WP_215234075.1">
    <property type="nucleotide sequence ID" value="NZ_CAJRAU010000003.1"/>
</dbReference>
<keyword evidence="1" id="KW-0472">Membrane</keyword>
<feature type="transmembrane region" description="Helical" evidence="1">
    <location>
        <begin position="7"/>
        <end position="25"/>
    </location>
</feature>
<evidence type="ECO:0000256" key="1">
    <source>
        <dbReference type="SAM" id="Phobius"/>
    </source>
</evidence>
<reference evidence="2 3" key="1">
    <citation type="submission" date="2021-04" db="EMBL/GenBank/DDBJ databases">
        <authorList>
            <person name="Rodrigo-Torres L."/>
            <person name="Arahal R. D."/>
            <person name="Lucena T."/>
        </authorList>
    </citation>
    <scope>NUCLEOTIDE SEQUENCE [LARGE SCALE GENOMIC DNA]</scope>
    <source>
        <strain evidence="2 3">CECT 9623</strain>
    </source>
</reference>
<evidence type="ECO:0008006" key="4">
    <source>
        <dbReference type="Google" id="ProtNLM"/>
    </source>
</evidence>
<sequence length="64" mass="6336">MKAITHINWASVITAALSGIGGGAMLGGSLFGFSGAVTGGLVGATVCGLAEVNSEKRIRGEQNM</sequence>
<gene>
    <name evidence="2" type="ORF">DYBT9623_02742</name>
</gene>
<keyword evidence="3" id="KW-1185">Reference proteome</keyword>
<comment type="caution">
    <text evidence="2">The sequence shown here is derived from an EMBL/GenBank/DDBJ whole genome shotgun (WGS) entry which is preliminary data.</text>
</comment>
<feature type="transmembrane region" description="Helical" evidence="1">
    <location>
        <begin position="31"/>
        <end position="50"/>
    </location>
</feature>
<dbReference type="Proteomes" id="UP000679725">
    <property type="component" value="Unassembled WGS sequence"/>
</dbReference>
<name>A0ABM8UR57_9BACT</name>
<keyword evidence="1" id="KW-1133">Transmembrane helix</keyword>
<organism evidence="2 3">
    <name type="scientific">Dyadobacter linearis</name>
    <dbReference type="NCBI Taxonomy" id="2823330"/>
    <lineage>
        <taxon>Bacteria</taxon>
        <taxon>Pseudomonadati</taxon>
        <taxon>Bacteroidota</taxon>
        <taxon>Cytophagia</taxon>
        <taxon>Cytophagales</taxon>
        <taxon>Spirosomataceae</taxon>
        <taxon>Dyadobacter</taxon>
    </lineage>
</organism>